<feature type="non-terminal residue" evidence="8">
    <location>
        <position position="85"/>
    </location>
</feature>
<dbReference type="GO" id="GO:0005737">
    <property type="term" value="C:cytoplasm"/>
    <property type="evidence" value="ECO:0007669"/>
    <property type="project" value="UniProtKB-SubCell"/>
</dbReference>
<comment type="similarity">
    <text evidence="2">Belongs to the LZTFL1 family.</text>
</comment>
<keyword evidence="5" id="KW-0175">Coiled coil</keyword>
<protein>
    <recommendedName>
        <fullName evidence="3">Leucine zipper transcription factor-like protein 1</fullName>
    </recommendedName>
</protein>
<comment type="function">
    <text evidence="6">Regulates ciliary localization of the BBSome complex. Together with the BBSome complex, controls SMO ciliary trafficking and contributes to the sonic hedgehog (SHH) pathway regulation. May play a role in neurite outgrowth. May have tumor suppressor function.</text>
</comment>
<dbReference type="AlphaFoldDB" id="A0AAD5FDN9"/>
<dbReference type="Pfam" id="PF15294">
    <property type="entry name" value="Leu_zip"/>
    <property type="match status" value="1"/>
</dbReference>
<evidence type="ECO:0000256" key="6">
    <source>
        <dbReference type="ARBA" id="ARBA00024898"/>
    </source>
</evidence>
<gene>
    <name evidence="8" type="ORF">C0J50_11762</name>
</gene>
<keyword evidence="4" id="KW-0963">Cytoplasm</keyword>
<dbReference type="GO" id="GO:1903565">
    <property type="term" value="P:negative regulation of protein localization to cilium"/>
    <property type="evidence" value="ECO:0007669"/>
    <property type="project" value="TreeGrafter"/>
</dbReference>
<proteinExistence type="inferred from homology"/>
<evidence type="ECO:0000313" key="8">
    <source>
        <dbReference type="EMBL" id="KAI5612970.1"/>
    </source>
</evidence>
<evidence type="ECO:0000256" key="1">
    <source>
        <dbReference type="ARBA" id="ARBA00004496"/>
    </source>
</evidence>
<evidence type="ECO:0000256" key="7">
    <source>
        <dbReference type="ARBA" id="ARBA00026004"/>
    </source>
</evidence>
<keyword evidence="9" id="KW-1185">Reference proteome</keyword>
<accession>A0AAD5FDN9</accession>
<reference evidence="8" key="1">
    <citation type="submission" date="2018-07" db="EMBL/GenBank/DDBJ databases">
        <title>Comparative genomics of catfishes provides insights into carnivory and benthic adaptation.</title>
        <authorList>
            <person name="Zhang Y."/>
            <person name="Wang D."/>
            <person name="Peng Z."/>
            <person name="Zheng S."/>
            <person name="Shao F."/>
            <person name="Tao W."/>
        </authorList>
    </citation>
    <scope>NUCLEOTIDE SEQUENCE</scope>
    <source>
        <strain evidence="8">Chongqing</strain>
    </source>
</reference>
<sequence length="85" mass="9531">AMNALDEKCEAERALTDLQKMQGDQQHAMQDKEISRLEDTVAAMQINFEKTLSTSSASQKELQNSLVSAKHELLRVQDQLALAEK</sequence>
<evidence type="ECO:0000313" key="9">
    <source>
        <dbReference type="Proteomes" id="UP001205998"/>
    </source>
</evidence>
<dbReference type="PANTHER" id="PTHR21635:SF0">
    <property type="entry name" value="LEUCINE ZIPPER TRANSCRIPTION FACTOR-LIKE PROTEIN 1"/>
    <property type="match status" value="1"/>
</dbReference>
<dbReference type="EMBL" id="MU563569">
    <property type="protein sequence ID" value="KAI5612970.1"/>
    <property type="molecule type" value="Genomic_DNA"/>
</dbReference>
<evidence type="ECO:0000256" key="3">
    <source>
        <dbReference type="ARBA" id="ARBA00018920"/>
    </source>
</evidence>
<name>A0AAD5FDN9_SILAS</name>
<dbReference type="InterPro" id="IPR026157">
    <property type="entry name" value="LZTFL1"/>
</dbReference>
<organism evidence="8 9">
    <name type="scientific">Silurus asotus</name>
    <name type="common">Amur catfish</name>
    <name type="synonym">Parasilurus asotus</name>
    <dbReference type="NCBI Taxonomy" id="30991"/>
    <lineage>
        <taxon>Eukaryota</taxon>
        <taxon>Metazoa</taxon>
        <taxon>Chordata</taxon>
        <taxon>Craniata</taxon>
        <taxon>Vertebrata</taxon>
        <taxon>Euteleostomi</taxon>
        <taxon>Actinopterygii</taxon>
        <taxon>Neopterygii</taxon>
        <taxon>Teleostei</taxon>
        <taxon>Ostariophysi</taxon>
        <taxon>Siluriformes</taxon>
        <taxon>Siluridae</taxon>
        <taxon>Silurus</taxon>
    </lineage>
</organism>
<evidence type="ECO:0000256" key="4">
    <source>
        <dbReference type="ARBA" id="ARBA00022490"/>
    </source>
</evidence>
<comment type="subcellular location">
    <subcellularLocation>
        <location evidence="1">Cytoplasm</location>
    </subcellularLocation>
</comment>
<feature type="non-terminal residue" evidence="8">
    <location>
        <position position="1"/>
    </location>
</feature>
<evidence type="ECO:0000256" key="2">
    <source>
        <dbReference type="ARBA" id="ARBA00008868"/>
    </source>
</evidence>
<comment type="subunit">
    <text evidence="7">Self-associates. Interacts with BBS9; the interaction mediates the association of LZTL1 with the BBsome complex and regulates BBSome ciliary trafficking.</text>
</comment>
<dbReference type="PANTHER" id="PTHR21635">
    <property type="entry name" value="LEUCINE ZIPPER TRANSCRIPTION FACTOR LIKE"/>
    <property type="match status" value="1"/>
</dbReference>
<comment type="caution">
    <text evidence="8">The sequence shown here is derived from an EMBL/GenBank/DDBJ whole genome shotgun (WGS) entry which is preliminary data.</text>
</comment>
<evidence type="ECO:0000256" key="5">
    <source>
        <dbReference type="ARBA" id="ARBA00023054"/>
    </source>
</evidence>
<dbReference type="Proteomes" id="UP001205998">
    <property type="component" value="Unassembled WGS sequence"/>
</dbReference>